<name>A0A5B8UU25_9SPHI</name>
<dbReference type="OrthoDB" id="963033at2"/>
<proteinExistence type="predicted"/>
<evidence type="ECO:0000313" key="2">
    <source>
        <dbReference type="Proteomes" id="UP000321479"/>
    </source>
</evidence>
<evidence type="ECO:0000313" key="1">
    <source>
        <dbReference type="EMBL" id="QEC62617.1"/>
    </source>
</evidence>
<evidence type="ECO:0008006" key="3">
    <source>
        <dbReference type="Google" id="ProtNLM"/>
    </source>
</evidence>
<keyword evidence="2" id="KW-1185">Reference proteome</keyword>
<reference evidence="1 2" key="1">
    <citation type="journal article" date="2017" name="Curr. Microbiol.">
        <title>Mucilaginibacter ginsenosidivorans sp. nov., Isolated from Soil of Ginseng Field.</title>
        <authorList>
            <person name="Kim M.M."/>
            <person name="Siddiqi M.Z."/>
            <person name="Im W.T."/>
        </authorList>
    </citation>
    <scope>NUCLEOTIDE SEQUENCE [LARGE SCALE GENOMIC DNA]</scope>
    <source>
        <strain evidence="1 2">Gsoil 3017</strain>
    </source>
</reference>
<dbReference type="Proteomes" id="UP000321479">
    <property type="component" value="Chromosome"/>
</dbReference>
<dbReference type="EMBL" id="CP042436">
    <property type="protein sequence ID" value="QEC62617.1"/>
    <property type="molecule type" value="Genomic_DNA"/>
</dbReference>
<sequence>MDIQADKIELAKLILSTNDTGLINKVKALFKNDGHNLWDELPQHIQQGINESIAQADRGEFVSLEDVKKEVNTLLKK</sequence>
<accession>A0A5B8UU25</accession>
<dbReference type="AlphaFoldDB" id="A0A5B8UU25"/>
<organism evidence="1 2">
    <name type="scientific">Mucilaginibacter ginsenosidivorans</name>
    <dbReference type="NCBI Taxonomy" id="398053"/>
    <lineage>
        <taxon>Bacteria</taxon>
        <taxon>Pseudomonadati</taxon>
        <taxon>Bacteroidota</taxon>
        <taxon>Sphingobacteriia</taxon>
        <taxon>Sphingobacteriales</taxon>
        <taxon>Sphingobacteriaceae</taxon>
        <taxon>Mucilaginibacter</taxon>
    </lineage>
</organism>
<dbReference type="KEGG" id="mgin:FRZ54_08460"/>
<gene>
    <name evidence="1" type="ORF">FRZ54_08460</name>
</gene>
<dbReference type="RefSeq" id="WP_147031194.1">
    <property type="nucleotide sequence ID" value="NZ_CP042436.1"/>
</dbReference>
<protein>
    <recommendedName>
        <fullName evidence="3">Addiction module protein</fullName>
    </recommendedName>
</protein>